<keyword evidence="5" id="KW-0067">ATP-binding</keyword>
<dbReference type="Proteomes" id="UP000186601">
    <property type="component" value="Unassembled WGS sequence"/>
</dbReference>
<evidence type="ECO:0000313" key="8">
    <source>
        <dbReference type="Proteomes" id="UP000186601"/>
    </source>
</evidence>
<dbReference type="Pfam" id="PF01636">
    <property type="entry name" value="APH"/>
    <property type="match status" value="1"/>
</dbReference>
<keyword evidence="4" id="KW-0418">Kinase</keyword>
<sequence>MAFDFSQFLQQVDPLDEYDIERLNGGLVNITIRAKKYARSTSSDDPGLFPGHSSLILKYAPPYIAAVGESAPFSQYRQVIEARALEFLASNEDILAAQRNCRVSIPKLLYMDIEQHVLVLEDLGSDLVILDEWLAPRPHSGRMEPGSASCNNVAARVGIFMAALHTLDVSPEVLDTFVNAATSNLVRNEIVGNIRNQLEQFQPLDWDADEVSLAIKTQFEEKGGKDVFSIGDFWTGSILVNADGSNICIVDWEFAGAGKPLQDMTQLGQRLNLYCFTVPIN</sequence>
<evidence type="ECO:0000256" key="3">
    <source>
        <dbReference type="ARBA" id="ARBA00022741"/>
    </source>
</evidence>
<dbReference type="PANTHER" id="PTHR34273:SF2">
    <property type="entry name" value="METHYLTHIORIBOSE KINASE"/>
    <property type="match status" value="1"/>
</dbReference>
<organism evidence="7 8">
    <name type="scientific">Hermanssonia centrifuga</name>
    <dbReference type="NCBI Taxonomy" id="98765"/>
    <lineage>
        <taxon>Eukaryota</taxon>
        <taxon>Fungi</taxon>
        <taxon>Dikarya</taxon>
        <taxon>Basidiomycota</taxon>
        <taxon>Agaricomycotina</taxon>
        <taxon>Agaricomycetes</taxon>
        <taxon>Polyporales</taxon>
        <taxon>Meruliaceae</taxon>
        <taxon>Hermanssonia</taxon>
    </lineage>
</organism>
<dbReference type="AlphaFoldDB" id="A0A2R6S399"/>
<keyword evidence="2" id="KW-0808">Transferase</keyword>
<feature type="domain" description="Aminoglycoside phosphotransferase" evidence="6">
    <location>
        <begin position="93"/>
        <end position="266"/>
    </location>
</feature>
<comment type="similarity">
    <text evidence="1">Belongs to the methylthioribose kinase family.</text>
</comment>
<dbReference type="EMBL" id="MLYV02000108">
    <property type="protein sequence ID" value="PSS36751.1"/>
    <property type="molecule type" value="Genomic_DNA"/>
</dbReference>
<comment type="caution">
    <text evidence="7">The sequence shown here is derived from an EMBL/GenBank/DDBJ whole genome shotgun (WGS) entry which is preliminary data.</text>
</comment>
<gene>
    <name evidence="7" type="ORF">PHLCEN_2v1382</name>
</gene>
<evidence type="ECO:0000256" key="2">
    <source>
        <dbReference type="ARBA" id="ARBA00022679"/>
    </source>
</evidence>
<evidence type="ECO:0000256" key="1">
    <source>
        <dbReference type="ARBA" id="ARBA00010165"/>
    </source>
</evidence>
<evidence type="ECO:0000313" key="7">
    <source>
        <dbReference type="EMBL" id="PSS36751.1"/>
    </source>
</evidence>
<dbReference type="Gene3D" id="3.90.1200.10">
    <property type="match status" value="1"/>
</dbReference>
<dbReference type="SUPFAM" id="SSF56112">
    <property type="entry name" value="Protein kinase-like (PK-like)"/>
    <property type="match status" value="1"/>
</dbReference>
<dbReference type="OrthoDB" id="25129at2759"/>
<dbReference type="InterPro" id="IPR002575">
    <property type="entry name" value="Aminoglycoside_PTrfase"/>
</dbReference>
<dbReference type="PANTHER" id="PTHR34273">
    <property type="entry name" value="METHYLTHIORIBOSE KINASE"/>
    <property type="match status" value="1"/>
</dbReference>
<dbReference type="GO" id="GO:0005524">
    <property type="term" value="F:ATP binding"/>
    <property type="evidence" value="ECO:0007669"/>
    <property type="project" value="UniProtKB-KW"/>
</dbReference>
<evidence type="ECO:0000259" key="6">
    <source>
        <dbReference type="Pfam" id="PF01636"/>
    </source>
</evidence>
<proteinExistence type="inferred from homology"/>
<dbReference type="InterPro" id="IPR011009">
    <property type="entry name" value="Kinase-like_dom_sf"/>
</dbReference>
<protein>
    <recommendedName>
        <fullName evidence="6">Aminoglycoside phosphotransferase domain-containing protein</fullName>
    </recommendedName>
</protein>
<dbReference type="Gene3D" id="3.30.200.20">
    <property type="entry name" value="Phosphorylase Kinase, domain 1"/>
    <property type="match status" value="1"/>
</dbReference>
<evidence type="ECO:0000256" key="5">
    <source>
        <dbReference type="ARBA" id="ARBA00022840"/>
    </source>
</evidence>
<evidence type="ECO:0000256" key="4">
    <source>
        <dbReference type="ARBA" id="ARBA00022777"/>
    </source>
</evidence>
<accession>A0A2R6S399</accession>
<keyword evidence="3" id="KW-0547">Nucleotide-binding</keyword>
<name>A0A2R6S399_9APHY</name>
<reference evidence="7 8" key="1">
    <citation type="submission" date="2018-02" db="EMBL/GenBank/DDBJ databases">
        <title>Genome sequence of the basidiomycete white-rot fungus Phlebia centrifuga.</title>
        <authorList>
            <person name="Granchi Z."/>
            <person name="Peng M."/>
            <person name="de Vries R.P."/>
            <person name="Hilden K."/>
            <person name="Makela M.R."/>
            <person name="Grigoriev I."/>
            <person name="Riley R."/>
        </authorList>
    </citation>
    <scope>NUCLEOTIDE SEQUENCE [LARGE SCALE GENOMIC DNA]</scope>
    <source>
        <strain evidence="7 8">FBCC195</strain>
    </source>
</reference>
<keyword evidence="8" id="KW-1185">Reference proteome</keyword>
<dbReference type="GO" id="GO:0016301">
    <property type="term" value="F:kinase activity"/>
    <property type="evidence" value="ECO:0007669"/>
    <property type="project" value="UniProtKB-KW"/>
</dbReference>